<reference evidence="3 4" key="1">
    <citation type="submission" date="2017-08" db="EMBL/GenBank/DDBJ databases">
        <title>Acidophilic green algal genome provides insights into adaptation to an acidic environment.</title>
        <authorList>
            <person name="Hirooka S."/>
            <person name="Hirose Y."/>
            <person name="Kanesaki Y."/>
            <person name="Higuchi S."/>
            <person name="Fujiwara T."/>
            <person name="Onuma R."/>
            <person name="Era A."/>
            <person name="Ohbayashi R."/>
            <person name="Uzuka A."/>
            <person name="Nozaki H."/>
            <person name="Yoshikawa H."/>
            <person name="Miyagishima S.Y."/>
        </authorList>
    </citation>
    <scope>NUCLEOTIDE SEQUENCE [LARGE SCALE GENOMIC DNA]</scope>
    <source>
        <strain evidence="3 4">NIES-2499</strain>
    </source>
</reference>
<gene>
    <name evidence="3" type="ORF">CEUSTIGMA_g8913.t1</name>
</gene>
<protein>
    <submittedName>
        <fullName evidence="3">Uncharacterized protein</fullName>
    </submittedName>
</protein>
<name>A0A250XEH3_9CHLO</name>
<keyword evidence="2" id="KW-0812">Transmembrane</keyword>
<dbReference type="Proteomes" id="UP000232323">
    <property type="component" value="Unassembled WGS sequence"/>
</dbReference>
<feature type="compositionally biased region" description="Basic residues" evidence="1">
    <location>
        <begin position="126"/>
        <end position="141"/>
    </location>
</feature>
<dbReference type="EMBL" id="BEGY01000066">
    <property type="protein sequence ID" value="GAX81484.1"/>
    <property type="molecule type" value="Genomic_DNA"/>
</dbReference>
<comment type="caution">
    <text evidence="3">The sequence shown here is derived from an EMBL/GenBank/DDBJ whole genome shotgun (WGS) entry which is preliminary data.</text>
</comment>
<keyword evidence="2" id="KW-0472">Membrane</keyword>
<proteinExistence type="predicted"/>
<keyword evidence="2" id="KW-1133">Transmembrane helix</keyword>
<evidence type="ECO:0000256" key="2">
    <source>
        <dbReference type="SAM" id="Phobius"/>
    </source>
</evidence>
<sequence>MQMFTCFCCHVASDGVSWSANTFVIVGGIVAGAVIVAGVVGVALCLCWPKHPRAVLDVENPKDDTALAAQTKPEDAESKLHLDGHNDHDRGDAVEMTVVEVFKSLPEDEDTLEEADVDADTLGAEKKKKKKKKKKVKPSQQ</sequence>
<feature type="compositionally biased region" description="Acidic residues" evidence="1">
    <location>
        <begin position="110"/>
        <end position="119"/>
    </location>
</feature>
<evidence type="ECO:0000256" key="1">
    <source>
        <dbReference type="SAM" id="MobiDB-lite"/>
    </source>
</evidence>
<feature type="compositionally biased region" description="Basic and acidic residues" evidence="1">
    <location>
        <begin position="72"/>
        <end position="92"/>
    </location>
</feature>
<feature type="region of interest" description="Disordered" evidence="1">
    <location>
        <begin position="64"/>
        <end position="92"/>
    </location>
</feature>
<feature type="region of interest" description="Disordered" evidence="1">
    <location>
        <begin position="110"/>
        <end position="141"/>
    </location>
</feature>
<organism evidence="3 4">
    <name type="scientific">Chlamydomonas eustigma</name>
    <dbReference type="NCBI Taxonomy" id="1157962"/>
    <lineage>
        <taxon>Eukaryota</taxon>
        <taxon>Viridiplantae</taxon>
        <taxon>Chlorophyta</taxon>
        <taxon>core chlorophytes</taxon>
        <taxon>Chlorophyceae</taxon>
        <taxon>CS clade</taxon>
        <taxon>Chlamydomonadales</taxon>
        <taxon>Chlamydomonadaceae</taxon>
        <taxon>Chlamydomonas</taxon>
    </lineage>
</organism>
<feature type="transmembrane region" description="Helical" evidence="2">
    <location>
        <begin position="29"/>
        <end position="48"/>
    </location>
</feature>
<keyword evidence="4" id="KW-1185">Reference proteome</keyword>
<accession>A0A250XEH3</accession>
<evidence type="ECO:0000313" key="3">
    <source>
        <dbReference type="EMBL" id="GAX81484.1"/>
    </source>
</evidence>
<dbReference type="AlphaFoldDB" id="A0A250XEH3"/>
<evidence type="ECO:0000313" key="4">
    <source>
        <dbReference type="Proteomes" id="UP000232323"/>
    </source>
</evidence>